<keyword evidence="2" id="KW-0732">Signal</keyword>
<evidence type="ECO:0000256" key="1">
    <source>
        <dbReference type="SAM" id="MobiDB-lite"/>
    </source>
</evidence>
<gene>
    <name evidence="3" type="ORF">EYC84_004121</name>
</gene>
<evidence type="ECO:0000256" key="2">
    <source>
        <dbReference type="SAM" id="SignalP"/>
    </source>
</evidence>
<feature type="compositionally biased region" description="Low complexity" evidence="1">
    <location>
        <begin position="152"/>
        <end position="165"/>
    </location>
</feature>
<dbReference type="AlphaFoldDB" id="A0A5M9K352"/>
<comment type="caution">
    <text evidence="3">The sequence shown here is derived from an EMBL/GenBank/DDBJ whole genome shotgun (WGS) entry which is preliminary data.</text>
</comment>
<dbReference type="EMBL" id="VICG01000002">
    <property type="protein sequence ID" value="KAA8574879.1"/>
    <property type="molecule type" value="Genomic_DNA"/>
</dbReference>
<protein>
    <recommendedName>
        <fullName evidence="5">Yeast cell wall synthesis Kre9/Knh1 C-terminal domain-containing protein</fullName>
    </recommendedName>
</protein>
<feature type="signal peptide" evidence="2">
    <location>
        <begin position="1"/>
        <end position="21"/>
    </location>
</feature>
<dbReference type="Proteomes" id="UP000322873">
    <property type="component" value="Unassembled WGS sequence"/>
</dbReference>
<evidence type="ECO:0000313" key="3">
    <source>
        <dbReference type="EMBL" id="KAA8574879.1"/>
    </source>
</evidence>
<sequence length="240" mass="24202">MRGILRTSLLIVVGAASLVQGYAYQARGLSDIIAALEGEKGGKGGKGAAAPAVTKEITKTVTKSIQGAAAPTGAVQAAGTGGQFSFLTSTVYASGAPPTVYVTPLPQMVTQTVTQQVMVYMNATQMSVVTSMVTVTMMVSAPCTPMVPPASTPLSSSSKSLTEAAIQEPAPTSKSLTEAAIQEPAPTNTPPAQQQAGVAAPPALGAAQVAQQPKPMDINTFSLTNSLDLGSLAVATAVRK</sequence>
<keyword evidence="4" id="KW-1185">Reference proteome</keyword>
<reference evidence="3 4" key="1">
    <citation type="submission" date="2019-06" db="EMBL/GenBank/DDBJ databases">
        <title>Genome Sequence of the Brown Rot Fungal Pathogen Monilinia fructicola.</title>
        <authorList>
            <person name="De Miccolis Angelini R.M."/>
            <person name="Landi L."/>
            <person name="Abate D."/>
            <person name="Pollastro S."/>
            <person name="Romanazzi G."/>
            <person name="Faretra F."/>
        </authorList>
    </citation>
    <scope>NUCLEOTIDE SEQUENCE [LARGE SCALE GENOMIC DNA]</scope>
    <source>
        <strain evidence="3 4">Mfrc123</strain>
    </source>
</reference>
<accession>A0A5M9K352</accession>
<feature type="region of interest" description="Disordered" evidence="1">
    <location>
        <begin position="148"/>
        <end position="211"/>
    </location>
</feature>
<feature type="chain" id="PRO_5024314157" description="Yeast cell wall synthesis Kre9/Knh1 C-terminal domain-containing protein" evidence="2">
    <location>
        <begin position="22"/>
        <end position="240"/>
    </location>
</feature>
<evidence type="ECO:0008006" key="5">
    <source>
        <dbReference type="Google" id="ProtNLM"/>
    </source>
</evidence>
<organism evidence="3 4">
    <name type="scientific">Monilinia fructicola</name>
    <name type="common">Brown rot fungus</name>
    <name type="synonym">Ciboria fructicola</name>
    <dbReference type="NCBI Taxonomy" id="38448"/>
    <lineage>
        <taxon>Eukaryota</taxon>
        <taxon>Fungi</taxon>
        <taxon>Dikarya</taxon>
        <taxon>Ascomycota</taxon>
        <taxon>Pezizomycotina</taxon>
        <taxon>Leotiomycetes</taxon>
        <taxon>Helotiales</taxon>
        <taxon>Sclerotiniaceae</taxon>
        <taxon>Monilinia</taxon>
    </lineage>
</organism>
<feature type="compositionally biased region" description="Low complexity" evidence="1">
    <location>
        <begin position="182"/>
        <end position="211"/>
    </location>
</feature>
<dbReference type="OrthoDB" id="3440083at2759"/>
<evidence type="ECO:0000313" key="4">
    <source>
        <dbReference type="Proteomes" id="UP000322873"/>
    </source>
</evidence>
<name>A0A5M9K352_MONFR</name>
<proteinExistence type="predicted"/>
<dbReference type="VEuPathDB" id="FungiDB:MFRU_002g04440"/>